<dbReference type="InterPro" id="IPR002778">
    <property type="entry name" value="Signal_recog_particle_SRP19"/>
</dbReference>
<dbReference type="GO" id="GO:0006617">
    <property type="term" value="P:SRP-dependent cotranslational protein targeting to membrane, signal sequence recognition"/>
    <property type="evidence" value="ECO:0007669"/>
    <property type="project" value="TreeGrafter"/>
</dbReference>
<dbReference type="InterPro" id="IPR036521">
    <property type="entry name" value="SRP19-like_sf"/>
</dbReference>
<keyword evidence="2 5" id="KW-0963">Cytoplasm</keyword>
<dbReference type="SUPFAM" id="SSF69695">
    <property type="entry name" value="SRP19"/>
    <property type="match status" value="1"/>
</dbReference>
<accession>A0AAP2W603</accession>
<dbReference type="Gene3D" id="3.30.56.30">
    <property type="entry name" value="Signal recognition particle, SRP19-like subunit"/>
    <property type="match status" value="1"/>
</dbReference>
<reference evidence="6 7" key="1">
    <citation type="submission" date="2017-11" db="EMBL/GenBank/DDBJ databases">
        <title>Isolation and Characterization of Family Methanocellaceae Species from Potential Methane Hydrate Area Offshore Southwestern Taiwan.</title>
        <authorList>
            <person name="Zhang W.-L."/>
            <person name="Chen W.-C."/>
            <person name="Lai M.-C."/>
            <person name="Chen S.-C."/>
        </authorList>
    </citation>
    <scope>NUCLEOTIDE SEQUENCE [LARGE SCALE GENOMIC DNA]</scope>
    <source>
        <strain evidence="6 7">CWC-04</strain>
    </source>
</reference>
<evidence type="ECO:0000256" key="3">
    <source>
        <dbReference type="ARBA" id="ARBA00023135"/>
    </source>
</evidence>
<dbReference type="Pfam" id="PF01922">
    <property type="entry name" value="SRP19"/>
    <property type="match status" value="1"/>
</dbReference>
<comment type="caution">
    <text evidence="6">The sequence shown here is derived from an EMBL/GenBank/DDBJ whole genome shotgun (WGS) entry which is preliminary data.</text>
</comment>
<dbReference type="GO" id="GO:0048500">
    <property type="term" value="C:signal recognition particle"/>
    <property type="evidence" value="ECO:0007669"/>
    <property type="project" value="UniProtKB-UniRule"/>
</dbReference>
<organism evidence="6 7">
    <name type="scientific">Methanooceanicella nereidis</name>
    <dbReference type="NCBI Taxonomy" id="2052831"/>
    <lineage>
        <taxon>Archaea</taxon>
        <taxon>Methanobacteriati</taxon>
        <taxon>Methanobacteriota</taxon>
        <taxon>Stenosarchaea group</taxon>
        <taxon>Methanomicrobia</taxon>
        <taxon>Methanocellales</taxon>
        <taxon>Methanocellaceae</taxon>
        <taxon>Methanooceanicella</taxon>
    </lineage>
</organism>
<keyword evidence="5" id="KW-0694">RNA-binding</keyword>
<comment type="subunit">
    <text evidence="5">Part of the signal recognition particle protein translocation system, which is composed of SRP and FtsY. Archaeal SRP consists of a 7S RNA molecule of 300 nucleotides and two protein subunits: SRP54 and SRP19.</text>
</comment>
<keyword evidence="4 5" id="KW-0687">Ribonucleoprotein</keyword>
<comment type="subcellular location">
    <subcellularLocation>
        <location evidence="1 5">Cytoplasm</location>
    </subcellularLocation>
</comment>
<dbReference type="PANTHER" id="PTHR17453">
    <property type="entry name" value="SIGNAL RECOGNITION PARTICLE 19 KD PROTEIN"/>
    <property type="match status" value="1"/>
</dbReference>
<dbReference type="HAMAP" id="MF_00305">
    <property type="entry name" value="SRP19"/>
    <property type="match status" value="1"/>
</dbReference>
<sequence>MKQNKKIIIWPIYLDLSRTRNEGRLTPKEFSVKSPKASEIVKAADNLGLHPEIYQNKVHPSIWWEKTGYVAIDNIGPKSDLLRRIGKEIIRMRGGKQ</sequence>
<dbReference type="GO" id="GO:0008312">
    <property type="term" value="F:7S RNA binding"/>
    <property type="evidence" value="ECO:0007669"/>
    <property type="project" value="UniProtKB-UniRule"/>
</dbReference>
<gene>
    <name evidence="5" type="primary">srp19</name>
    <name evidence="6" type="ORF">CUJ83_14245</name>
</gene>
<dbReference type="PANTHER" id="PTHR17453:SF0">
    <property type="entry name" value="SIGNAL RECOGNITION PARTICLE 19 KDA PROTEIN"/>
    <property type="match status" value="1"/>
</dbReference>
<keyword evidence="7" id="KW-1185">Reference proteome</keyword>
<protein>
    <recommendedName>
        <fullName evidence="5">Signal recognition particle 19 kDa protein</fullName>
        <shortName evidence="5">SRP19</shortName>
    </recommendedName>
</protein>
<name>A0AAP2W603_9EURY</name>
<evidence type="ECO:0000256" key="1">
    <source>
        <dbReference type="ARBA" id="ARBA00004496"/>
    </source>
</evidence>
<comment type="similarity">
    <text evidence="5">Belongs to the SRP19 family.</text>
</comment>
<dbReference type="InterPro" id="IPR022938">
    <property type="entry name" value="SRP19_arc-type"/>
</dbReference>
<evidence type="ECO:0000256" key="2">
    <source>
        <dbReference type="ARBA" id="ARBA00022490"/>
    </source>
</evidence>
<keyword evidence="3 5" id="KW-0733">Signal recognition particle</keyword>
<evidence type="ECO:0000256" key="5">
    <source>
        <dbReference type="HAMAP-Rule" id="MF_00305"/>
    </source>
</evidence>
<evidence type="ECO:0000313" key="7">
    <source>
        <dbReference type="Proteomes" id="UP001320159"/>
    </source>
</evidence>
<evidence type="ECO:0000256" key="4">
    <source>
        <dbReference type="ARBA" id="ARBA00023274"/>
    </source>
</evidence>
<proteinExistence type="inferred from homology"/>
<dbReference type="Proteomes" id="UP001320159">
    <property type="component" value="Unassembled WGS sequence"/>
</dbReference>
<dbReference type="EMBL" id="PGCK01000014">
    <property type="protein sequence ID" value="MCD1296160.1"/>
    <property type="molecule type" value="Genomic_DNA"/>
</dbReference>
<dbReference type="AlphaFoldDB" id="A0AAP2W603"/>
<comment type="function">
    <text evidence="5">Involved in targeting and insertion of nascent membrane proteins into the cytoplasmic membrane. Binds directly to 7S RNA and mediates binding of the 54 kDa subunit of the SRP.</text>
</comment>
<evidence type="ECO:0000313" key="6">
    <source>
        <dbReference type="EMBL" id="MCD1296160.1"/>
    </source>
</evidence>